<dbReference type="EMBL" id="JAVGJF010000011">
    <property type="protein sequence ID" value="MDQ7175023.1"/>
    <property type="molecule type" value="Genomic_DNA"/>
</dbReference>
<reference evidence="1 2" key="1">
    <citation type="submission" date="2023-08" db="EMBL/GenBank/DDBJ databases">
        <title>Whole genome sequencing of Staphylococcus chromogenes NNSch 2386.</title>
        <authorList>
            <person name="Kropotov V.S."/>
            <person name="Boriskina E.V."/>
            <person name="Gordinskaya N.A."/>
            <person name="Shkurkina I.S."/>
            <person name="Kryazhev D.V."/>
            <person name="Alekseeva A.E."/>
            <person name="Makhova M.A."/>
        </authorList>
    </citation>
    <scope>NUCLEOTIDE SEQUENCE [LARGE SCALE GENOMIC DNA]</scope>
    <source>
        <strain evidence="1 2">NNSch 2386</strain>
    </source>
</reference>
<protein>
    <recommendedName>
        <fullName evidence="3">XRE family transcriptional regulator</fullName>
    </recommendedName>
</protein>
<comment type="caution">
    <text evidence="1">The sequence shown here is derived from an EMBL/GenBank/DDBJ whole genome shotgun (WGS) entry which is preliminary data.</text>
</comment>
<organism evidence="1 2">
    <name type="scientific">Staphylococcus chromogenes</name>
    <name type="common">Staphylococcus hyicus subsp. chromogenes</name>
    <dbReference type="NCBI Taxonomy" id="46126"/>
    <lineage>
        <taxon>Bacteria</taxon>
        <taxon>Bacillati</taxon>
        <taxon>Bacillota</taxon>
        <taxon>Bacilli</taxon>
        <taxon>Bacillales</taxon>
        <taxon>Staphylococcaceae</taxon>
        <taxon>Staphylococcus</taxon>
    </lineage>
</organism>
<proteinExistence type="predicted"/>
<dbReference type="AlphaFoldDB" id="A0ABD5AUQ5"/>
<gene>
    <name evidence="1" type="ORF">RCF65_03380</name>
</gene>
<sequence length="58" mass="6807">MDIKEILDETGWSLNEILKRLNSFPYVTEKITEDSLSNMTKEEFMEFFLGKKGDDLSE</sequence>
<accession>A0ABD5AUQ5</accession>
<dbReference type="RefSeq" id="WP_157946236.1">
    <property type="nucleotide sequence ID" value="NZ_CP133240.1"/>
</dbReference>
<dbReference type="Proteomes" id="UP001240157">
    <property type="component" value="Unassembled WGS sequence"/>
</dbReference>
<evidence type="ECO:0008006" key="3">
    <source>
        <dbReference type="Google" id="ProtNLM"/>
    </source>
</evidence>
<name>A0ABD5AUQ5_STACR</name>
<evidence type="ECO:0000313" key="2">
    <source>
        <dbReference type="Proteomes" id="UP001240157"/>
    </source>
</evidence>
<evidence type="ECO:0000313" key="1">
    <source>
        <dbReference type="EMBL" id="MDQ7175023.1"/>
    </source>
</evidence>